<dbReference type="AlphaFoldDB" id="A0A814QG16"/>
<dbReference type="SUPFAM" id="SSF50630">
    <property type="entry name" value="Acid proteases"/>
    <property type="match status" value="1"/>
</dbReference>
<evidence type="ECO:0000313" key="3">
    <source>
        <dbReference type="Proteomes" id="UP000663829"/>
    </source>
</evidence>
<organism evidence="1 3">
    <name type="scientific">Didymodactylos carnosus</name>
    <dbReference type="NCBI Taxonomy" id="1234261"/>
    <lineage>
        <taxon>Eukaryota</taxon>
        <taxon>Metazoa</taxon>
        <taxon>Spiralia</taxon>
        <taxon>Gnathifera</taxon>
        <taxon>Rotifera</taxon>
        <taxon>Eurotatoria</taxon>
        <taxon>Bdelloidea</taxon>
        <taxon>Philodinida</taxon>
        <taxon>Philodinidae</taxon>
        <taxon>Didymodactylos</taxon>
    </lineage>
</organism>
<dbReference type="Proteomes" id="UP000681722">
    <property type="component" value="Unassembled WGS sequence"/>
</dbReference>
<sequence>MFYLIRLIIPPVTKLRGIQGFSNSITEPKSDGVASGHNQQNPSKSSLIFISPLVNHCKMRVLIDTGATTTFINEKSLRKTKHPKYINKQQKAFVLADGLVPFHVLVVIELCIKIGTLTTKIYVHVAKHLCTDIILGMDYINRYNLNIDIKNQTITIETNNKTWLINIDKDTKPEILPVMLAKSVNLPPNSNSQTTVSIPISSITSPFILNSRFKQNTSLVVAHKLLSFQFYYSTIMLSNDSSYRKFIEKGLRIDYLFCYALPDHHRHAFCCKRKTFGAASSGVIPVDSIIIRANMKSP</sequence>
<protein>
    <recommendedName>
        <fullName evidence="4">Peptidase A2 domain-containing protein</fullName>
    </recommendedName>
</protein>
<name>A0A814QG16_9BILA</name>
<evidence type="ECO:0008006" key="4">
    <source>
        <dbReference type="Google" id="ProtNLM"/>
    </source>
</evidence>
<dbReference type="Pfam" id="PF13975">
    <property type="entry name" value="gag-asp_proteas"/>
    <property type="match status" value="1"/>
</dbReference>
<keyword evidence="3" id="KW-1185">Reference proteome</keyword>
<evidence type="ECO:0000313" key="1">
    <source>
        <dbReference type="EMBL" id="CAF1118833.1"/>
    </source>
</evidence>
<dbReference type="CDD" id="cd00303">
    <property type="entry name" value="retropepsin_like"/>
    <property type="match status" value="1"/>
</dbReference>
<dbReference type="OrthoDB" id="10057508at2759"/>
<evidence type="ECO:0000313" key="2">
    <source>
        <dbReference type="EMBL" id="CAF3882502.1"/>
    </source>
</evidence>
<reference evidence="1" key="1">
    <citation type="submission" date="2021-02" db="EMBL/GenBank/DDBJ databases">
        <authorList>
            <person name="Nowell W R."/>
        </authorList>
    </citation>
    <scope>NUCLEOTIDE SEQUENCE</scope>
</reference>
<dbReference type="Gene3D" id="2.40.70.10">
    <property type="entry name" value="Acid Proteases"/>
    <property type="match status" value="1"/>
</dbReference>
<proteinExistence type="predicted"/>
<dbReference type="EMBL" id="CAJNOQ010005981">
    <property type="protein sequence ID" value="CAF1118833.1"/>
    <property type="molecule type" value="Genomic_DNA"/>
</dbReference>
<dbReference type="InterPro" id="IPR021109">
    <property type="entry name" value="Peptidase_aspartic_dom_sf"/>
</dbReference>
<dbReference type="Proteomes" id="UP000663829">
    <property type="component" value="Unassembled WGS sequence"/>
</dbReference>
<comment type="caution">
    <text evidence="1">The sequence shown here is derived from an EMBL/GenBank/DDBJ whole genome shotgun (WGS) entry which is preliminary data.</text>
</comment>
<gene>
    <name evidence="1" type="ORF">GPM918_LOCUS19587</name>
    <name evidence="2" type="ORF">SRO942_LOCUS19584</name>
</gene>
<dbReference type="EMBL" id="CAJOBC010005981">
    <property type="protein sequence ID" value="CAF3882502.1"/>
    <property type="molecule type" value="Genomic_DNA"/>
</dbReference>
<accession>A0A814QG16</accession>